<keyword evidence="3" id="KW-1185">Reference proteome</keyword>
<dbReference type="AlphaFoldDB" id="A0AAW2ZFB3"/>
<evidence type="ECO:0000259" key="1">
    <source>
        <dbReference type="PROSITE" id="PS50181"/>
    </source>
</evidence>
<comment type="caution">
    <text evidence="2">The sequence shown here is derived from an EMBL/GenBank/DDBJ whole genome shotgun (WGS) entry which is preliminary data.</text>
</comment>
<protein>
    <recommendedName>
        <fullName evidence="1">F-box domain-containing protein</fullName>
    </recommendedName>
</protein>
<evidence type="ECO:0000313" key="3">
    <source>
        <dbReference type="Proteomes" id="UP001431209"/>
    </source>
</evidence>
<accession>A0AAW2ZFB3</accession>
<gene>
    <name evidence="2" type="ORF">AKO1_015234</name>
</gene>
<dbReference type="Gene3D" id="1.20.1280.50">
    <property type="match status" value="1"/>
</dbReference>
<reference evidence="2 3" key="1">
    <citation type="submission" date="2024-03" db="EMBL/GenBank/DDBJ databases">
        <title>The Acrasis kona genome and developmental transcriptomes reveal deep origins of eukaryotic multicellular pathways.</title>
        <authorList>
            <person name="Sheikh S."/>
            <person name="Fu C.-J."/>
            <person name="Brown M.W."/>
            <person name="Baldauf S.L."/>
        </authorList>
    </citation>
    <scope>NUCLEOTIDE SEQUENCE [LARGE SCALE GENOMIC DNA]</scope>
    <source>
        <strain evidence="2 3">ATCC MYA-3509</strain>
    </source>
</reference>
<dbReference type="PROSITE" id="PS50181">
    <property type="entry name" value="FBOX"/>
    <property type="match status" value="1"/>
</dbReference>
<organism evidence="2 3">
    <name type="scientific">Acrasis kona</name>
    <dbReference type="NCBI Taxonomy" id="1008807"/>
    <lineage>
        <taxon>Eukaryota</taxon>
        <taxon>Discoba</taxon>
        <taxon>Heterolobosea</taxon>
        <taxon>Tetramitia</taxon>
        <taxon>Eutetramitia</taxon>
        <taxon>Acrasidae</taxon>
        <taxon>Acrasis</taxon>
    </lineage>
</organism>
<dbReference type="Pfam" id="PF12937">
    <property type="entry name" value="F-box-like"/>
    <property type="match status" value="1"/>
</dbReference>
<evidence type="ECO:0000313" key="2">
    <source>
        <dbReference type="EMBL" id="KAL0488049.1"/>
    </source>
</evidence>
<dbReference type="EMBL" id="JAOPGA020001393">
    <property type="protein sequence ID" value="KAL0488049.1"/>
    <property type="molecule type" value="Genomic_DNA"/>
</dbReference>
<dbReference type="SUPFAM" id="SSF81383">
    <property type="entry name" value="F-box domain"/>
    <property type="match status" value="1"/>
</dbReference>
<proteinExistence type="predicted"/>
<dbReference type="Proteomes" id="UP001431209">
    <property type="component" value="Unassembled WGS sequence"/>
</dbReference>
<name>A0AAW2ZFB3_9EUKA</name>
<dbReference type="InterPro" id="IPR036047">
    <property type="entry name" value="F-box-like_dom_sf"/>
</dbReference>
<sequence length="600" mass="70778">MELPRDILFEVFSFCFVGEVNRTLSLVCKDWNEIINDKFMWHSFVSRVPRNFISTIVRHEDEDKITYHKRVFFRWRIYNQILLHKYIIGSLETEMYPIFFSVNQELCWDCCWRVTIFDECKSLTPLDTPVLNHTIALRAFLLNFENQNNAQDQVELQILLTNSQYLEYKSKLTTNTDLNDFFVVEGRVHFSPINLLQKQLHNRFRTSLIIEAHDIRNIEDVETTIKHDLINQTNRSNESCEQIKQQWLTYVQNTTSVVEFDRFKYHQYFVGTLVSCDARIESVDRDSGIYIVKLQNKMDEDVDNVVQIQPKSYQHGVWHNCKKLIRNGVQYLLLGKNILPELYSMVHSHAHVSHPKTLTLFGSNVHENKLLRHHFVCSNKYMNRMFDEGDTVRVLARFVTLDKLIVYKMSLRGTSGPHYRKAAWDSAVVMFAISLFMMRYGGHLLRPKRLVTSIWKDLDMYISSGVQIMMGLSLELERDNPLPYADDDNDSLMDYADEYDSLSQLISKLILALLMRAIGNFIIKVCKWIWRVCMVPSTNMEREQSVALIYFVKYSLGCGLVGYAWMRSRSKLMQHVYSIMLYFYFKKNLRQVRKSNLVSK</sequence>
<dbReference type="InterPro" id="IPR001810">
    <property type="entry name" value="F-box_dom"/>
</dbReference>
<feature type="domain" description="F-box" evidence="1">
    <location>
        <begin position="1"/>
        <end position="44"/>
    </location>
</feature>